<keyword evidence="3" id="KW-0804">Transcription</keyword>
<dbReference type="Pfam" id="PF21597">
    <property type="entry name" value="TetR_C_43"/>
    <property type="match status" value="1"/>
</dbReference>
<gene>
    <name evidence="6" type="ORF">GCM10009560_74660</name>
</gene>
<protein>
    <submittedName>
        <fullName evidence="6">TetR/AcrR family transcriptional regulator</fullName>
    </submittedName>
</protein>
<dbReference type="SUPFAM" id="SSF48498">
    <property type="entry name" value="Tetracyclin repressor-like, C-terminal domain"/>
    <property type="match status" value="1"/>
</dbReference>
<keyword evidence="1" id="KW-0805">Transcription regulation</keyword>
<dbReference type="InterPro" id="IPR050109">
    <property type="entry name" value="HTH-type_TetR-like_transc_reg"/>
</dbReference>
<comment type="caution">
    <text evidence="6">The sequence shown here is derived from an EMBL/GenBank/DDBJ whole genome shotgun (WGS) entry which is preliminary data.</text>
</comment>
<feature type="domain" description="HTH tetR-type" evidence="5">
    <location>
        <begin position="6"/>
        <end position="65"/>
    </location>
</feature>
<dbReference type="SUPFAM" id="SSF46689">
    <property type="entry name" value="Homeodomain-like"/>
    <property type="match status" value="1"/>
</dbReference>
<dbReference type="PRINTS" id="PR00455">
    <property type="entry name" value="HTHTETR"/>
</dbReference>
<name>A0ABP4BNM4_9ACTN</name>
<dbReference type="PROSITE" id="PS50977">
    <property type="entry name" value="HTH_TETR_2"/>
    <property type="match status" value="1"/>
</dbReference>
<dbReference type="PANTHER" id="PTHR30055">
    <property type="entry name" value="HTH-TYPE TRANSCRIPTIONAL REGULATOR RUTR"/>
    <property type="match status" value="1"/>
</dbReference>
<dbReference type="InterPro" id="IPR001647">
    <property type="entry name" value="HTH_TetR"/>
</dbReference>
<dbReference type="InterPro" id="IPR009057">
    <property type="entry name" value="Homeodomain-like_sf"/>
</dbReference>
<feature type="DNA-binding region" description="H-T-H motif" evidence="4">
    <location>
        <begin position="28"/>
        <end position="47"/>
    </location>
</feature>
<evidence type="ECO:0000313" key="7">
    <source>
        <dbReference type="Proteomes" id="UP001501578"/>
    </source>
</evidence>
<evidence type="ECO:0000256" key="4">
    <source>
        <dbReference type="PROSITE-ProRule" id="PRU00335"/>
    </source>
</evidence>
<dbReference type="EMBL" id="BAAAHQ010000055">
    <property type="protein sequence ID" value="GAA0952679.1"/>
    <property type="molecule type" value="Genomic_DNA"/>
</dbReference>
<accession>A0ABP4BNM4</accession>
<reference evidence="7" key="1">
    <citation type="journal article" date="2019" name="Int. J. Syst. Evol. Microbiol.">
        <title>The Global Catalogue of Microorganisms (GCM) 10K type strain sequencing project: providing services to taxonomists for standard genome sequencing and annotation.</title>
        <authorList>
            <consortium name="The Broad Institute Genomics Platform"/>
            <consortium name="The Broad Institute Genome Sequencing Center for Infectious Disease"/>
            <person name="Wu L."/>
            <person name="Ma J."/>
        </authorList>
    </citation>
    <scope>NUCLEOTIDE SEQUENCE [LARGE SCALE GENOMIC DNA]</scope>
    <source>
        <strain evidence="7">JCM 11136</strain>
    </source>
</reference>
<evidence type="ECO:0000256" key="3">
    <source>
        <dbReference type="ARBA" id="ARBA00023163"/>
    </source>
</evidence>
<evidence type="ECO:0000256" key="1">
    <source>
        <dbReference type="ARBA" id="ARBA00023015"/>
    </source>
</evidence>
<keyword evidence="2 4" id="KW-0238">DNA-binding</keyword>
<evidence type="ECO:0000256" key="2">
    <source>
        <dbReference type="ARBA" id="ARBA00023125"/>
    </source>
</evidence>
<evidence type="ECO:0000259" key="5">
    <source>
        <dbReference type="PROSITE" id="PS50977"/>
    </source>
</evidence>
<dbReference type="Gene3D" id="1.10.357.10">
    <property type="entry name" value="Tetracycline Repressor, domain 2"/>
    <property type="match status" value="1"/>
</dbReference>
<dbReference type="PANTHER" id="PTHR30055:SF234">
    <property type="entry name" value="HTH-TYPE TRANSCRIPTIONAL REGULATOR BETI"/>
    <property type="match status" value="1"/>
</dbReference>
<dbReference type="Pfam" id="PF00440">
    <property type="entry name" value="TetR_N"/>
    <property type="match status" value="1"/>
</dbReference>
<sequence>MRADAKRNLSKIVEAAAEAIAEHGAAVPMSVVAARAGVGVGTLYRRFPDRPALLAAIGEYYIHHLHDALTVSSREPDAWQALRWYVAWVAAPGRSALAGALVDVPVDIVTSHPEFARRRTQWEEDLATLVRRAQAEGDMRADVTVDDLIALLKLFTCSGAADDPVRHLHLMLDGLQTAAATPMPQ</sequence>
<proteinExistence type="predicted"/>
<dbReference type="InterPro" id="IPR036271">
    <property type="entry name" value="Tet_transcr_reg_TetR-rel_C_sf"/>
</dbReference>
<dbReference type="InterPro" id="IPR049445">
    <property type="entry name" value="TetR_SbtR-like_C"/>
</dbReference>
<dbReference type="Proteomes" id="UP001501578">
    <property type="component" value="Unassembled WGS sequence"/>
</dbReference>
<dbReference type="RefSeq" id="WP_343955045.1">
    <property type="nucleotide sequence ID" value="NZ_BAAAHQ010000055.1"/>
</dbReference>
<evidence type="ECO:0000313" key="6">
    <source>
        <dbReference type="EMBL" id="GAA0952679.1"/>
    </source>
</evidence>
<organism evidence="6 7">
    <name type="scientific">Nonomuraea longicatena</name>
    <dbReference type="NCBI Taxonomy" id="83682"/>
    <lineage>
        <taxon>Bacteria</taxon>
        <taxon>Bacillati</taxon>
        <taxon>Actinomycetota</taxon>
        <taxon>Actinomycetes</taxon>
        <taxon>Streptosporangiales</taxon>
        <taxon>Streptosporangiaceae</taxon>
        <taxon>Nonomuraea</taxon>
    </lineage>
</organism>
<keyword evidence="7" id="KW-1185">Reference proteome</keyword>